<evidence type="ECO:0000256" key="1">
    <source>
        <dbReference type="SAM" id="MobiDB-lite"/>
    </source>
</evidence>
<dbReference type="Proteomes" id="UP001476950">
    <property type="component" value="Unassembled WGS sequence"/>
</dbReference>
<keyword evidence="3" id="KW-1185">Reference proteome</keyword>
<comment type="caution">
    <text evidence="2">The sequence shown here is derived from an EMBL/GenBank/DDBJ whole genome shotgun (WGS) entry which is preliminary data.</text>
</comment>
<dbReference type="EMBL" id="JAMPLM010000015">
    <property type="protein sequence ID" value="MEP1060183.1"/>
    <property type="molecule type" value="Genomic_DNA"/>
</dbReference>
<organism evidence="2 3">
    <name type="scientific">Stenomitos frigidus AS-A4</name>
    <dbReference type="NCBI Taxonomy" id="2933935"/>
    <lineage>
        <taxon>Bacteria</taxon>
        <taxon>Bacillati</taxon>
        <taxon>Cyanobacteriota</taxon>
        <taxon>Cyanophyceae</taxon>
        <taxon>Leptolyngbyales</taxon>
        <taxon>Leptolyngbyaceae</taxon>
        <taxon>Stenomitos</taxon>
    </lineage>
</organism>
<name>A0ABV0KLR7_9CYAN</name>
<evidence type="ECO:0000313" key="2">
    <source>
        <dbReference type="EMBL" id="MEP1060183.1"/>
    </source>
</evidence>
<feature type="compositionally biased region" description="Polar residues" evidence="1">
    <location>
        <begin position="8"/>
        <end position="27"/>
    </location>
</feature>
<dbReference type="RefSeq" id="WP_190449357.1">
    <property type="nucleotide sequence ID" value="NZ_JAMPLM010000015.1"/>
</dbReference>
<protein>
    <submittedName>
        <fullName evidence="2">Uncharacterized protein</fullName>
    </submittedName>
</protein>
<evidence type="ECO:0000313" key="3">
    <source>
        <dbReference type="Proteomes" id="UP001476950"/>
    </source>
</evidence>
<proteinExistence type="predicted"/>
<reference evidence="2 3" key="1">
    <citation type="submission" date="2022-04" db="EMBL/GenBank/DDBJ databases">
        <title>Positive selection, recombination, and allopatry shape intraspecific diversity of widespread and dominant cyanobacteria.</title>
        <authorList>
            <person name="Wei J."/>
            <person name="Shu W."/>
            <person name="Hu C."/>
        </authorList>
    </citation>
    <scope>NUCLEOTIDE SEQUENCE [LARGE SCALE GENOMIC DNA]</scope>
    <source>
        <strain evidence="2 3">AS-A4</strain>
    </source>
</reference>
<feature type="region of interest" description="Disordered" evidence="1">
    <location>
        <begin position="1"/>
        <end position="27"/>
    </location>
</feature>
<gene>
    <name evidence="2" type="ORF">NDI38_17245</name>
</gene>
<accession>A0ABV0KLR7</accession>
<sequence>MHWLQGLLNKNRSEPPQVTNIPEEQSSTTVQQVIVEETVMAVAQWLITLLNRSMKSKPTSDSKSEESPPTDRIAPIEDLLSKFGNLIEQLHKRDQETIALQNRLAAIEASLQQKSNLEQIKELNQLVAGLDSRLTRIESFVESININAIEALLSKDTSLEQQAKETSQLIANLDSRLVQTETLIAPVNFLVEKKEQDNRTLITLKERIIQLEGFIARFRAVPRIVEGNYRAIASLQNYLGTSKAHENGNYKTPHL</sequence>